<dbReference type="PANTHER" id="PTHR31265">
    <property type="entry name" value="OS02G0527500 PROTEIN-RELATED"/>
    <property type="match status" value="1"/>
</dbReference>
<dbReference type="AlphaFoldDB" id="A0A9Q1L0N6"/>
<reference evidence="8" key="1">
    <citation type="submission" date="2022-04" db="EMBL/GenBank/DDBJ databases">
        <title>Carnegiea gigantea Genome sequencing and assembly v2.</title>
        <authorList>
            <person name="Copetti D."/>
            <person name="Sanderson M.J."/>
            <person name="Burquez A."/>
            <person name="Wojciechowski M.F."/>
        </authorList>
    </citation>
    <scope>NUCLEOTIDE SEQUENCE</scope>
    <source>
        <strain evidence="8">SGP5-SGP5p</strain>
        <tissue evidence="8">Aerial part</tissue>
    </source>
</reference>
<evidence type="ECO:0000256" key="3">
    <source>
        <dbReference type="ARBA" id="ARBA00022525"/>
    </source>
</evidence>
<evidence type="ECO:0000256" key="6">
    <source>
        <dbReference type="SAM" id="SignalP"/>
    </source>
</evidence>
<organism evidence="8 9">
    <name type="scientific">Carnegiea gigantea</name>
    <dbReference type="NCBI Taxonomy" id="171969"/>
    <lineage>
        <taxon>Eukaryota</taxon>
        <taxon>Viridiplantae</taxon>
        <taxon>Streptophyta</taxon>
        <taxon>Embryophyta</taxon>
        <taxon>Tracheophyta</taxon>
        <taxon>Spermatophyta</taxon>
        <taxon>Magnoliopsida</taxon>
        <taxon>eudicotyledons</taxon>
        <taxon>Gunneridae</taxon>
        <taxon>Pentapetalae</taxon>
        <taxon>Caryophyllales</taxon>
        <taxon>Cactineae</taxon>
        <taxon>Cactaceae</taxon>
        <taxon>Cactoideae</taxon>
        <taxon>Echinocereeae</taxon>
        <taxon>Carnegiea</taxon>
    </lineage>
</organism>
<gene>
    <name evidence="8" type="ORF">Cgig2_008221</name>
</gene>
<evidence type="ECO:0000256" key="1">
    <source>
        <dbReference type="ARBA" id="ARBA00004191"/>
    </source>
</evidence>
<keyword evidence="4 6" id="KW-0732">Signal</keyword>
<keyword evidence="2" id="KW-0134">Cell wall</keyword>
<feature type="signal peptide" evidence="6">
    <location>
        <begin position="1"/>
        <end position="23"/>
    </location>
</feature>
<accession>A0A9Q1L0N6</accession>
<dbReference type="OrthoDB" id="2121543at2759"/>
<dbReference type="InterPro" id="IPR006946">
    <property type="entry name" value="DGR2-like_dom"/>
</dbReference>
<feature type="domain" description="DUF642" evidence="7">
    <location>
        <begin position="205"/>
        <end position="371"/>
    </location>
</feature>
<feature type="chain" id="PRO_5040152669" description="DUF642 domain-containing protein" evidence="6">
    <location>
        <begin position="24"/>
        <end position="374"/>
    </location>
</feature>
<keyword evidence="3" id="KW-0964">Secreted</keyword>
<comment type="caution">
    <text evidence="8">The sequence shown here is derived from an EMBL/GenBank/DDBJ whole genome shotgun (WGS) entry which is preliminary data.</text>
</comment>
<dbReference type="Gene3D" id="2.60.120.260">
    <property type="entry name" value="Galactose-binding domain-like"/>
    <property type="match status" value="1"/>
</dbReference>
<sequence>MYLHLGFVLLLLISSNTYMTSNASSLSPITDENSHEFDVHFPPFILLGLIPNGNFEEPPQPPNLRKKVIIRGRYSLPKWEIHGLVEYISRGPQPGGFYFPVPRGDEASISQQLPLKPGSYYSLTFAATRTCAQDEVLGVKAGKGSADLTIKHCSVGVEGTFMDTSALVKVTFHNPGVQEDPACGPLLDAIAVKEILPLCHTKGNLVKNGDFEIGPYIFKNFSIGVLLPPHSLDAISPLPGWIVESLKPVKYIDSKHFFVPSGHAAIELVGGRESTTAQIIRTVPNKSYLLTFTIGDARNGCNGSMMVEAFAGKETIKVPLESQGKGDFKSASFKFEAISTRTRITFWSAFYHTKVHDYAYLCGPVLDDVKVVPI</sequence>
<dbReference type="EMBL" id="JAKOGI010000001">
    <property type="protein sequence ID" value="KAJ8453337.1"/>
    <property type="molecule type" value="Genomic_DNA"/>
</dbReference>
<evidence type="ECO:0000313" key="9">
    <source>
        <dbReference type="Proteomes" id="UP001153076"/>
    </source>
</evidence>
<dbReference type="PANTHER" id="PTHR31265:SF22">
    <property type="entry name" value="DUF642 DOMAIN-CONTAINING PROTEIN"/>
    <property type="match status" value="1"/>
</dbReference>
<evidence type="ECO:0000256" key="4">
    <source>
        <dbReference type="ARBA" id="ARBA00022729"/>
    </source>
</evidence>
<dbReference type="InterPro" id="IPR052437">
    <property type="entry name" value="Pectin_Meth_Modulator"/>
</dbReference>
<evidence type="ECO:0000259" key="7">
    <source>
        <dbReference type="Pfam" id="PF04862"/>
    </source>
</evidence>
<dbReference type="FunFam" id="2.60.120.260:FF:000031">
    <property type="entry name" value="DUF642 family protein"/>
    <property type="match status" value="1"/>
</dbReference>
<evidence type="ECO:0000256" key="2">
    <source>
        <dbReference type="ARBA" id="ARBA00022512"/>
    </source>
</evidence>
<comment type="subcellular location">
    <subcellularLocation>
        <location evidence="1">Secreted</location>
        <location evidence="1">Cell wall</location>
    </subcellularLocation>
</comment>
<dbReference type="Pfam" id="PF04862">
    <property type="entry name" value="DUF642"/>
    <property type="match status" value="2"/>
</dbReference>
<protein>
    <recommendedName>
        <fullName evidence="7">DUF642 domain-containing protein</fullName>
    </recommendedName>
</protein>
<keyword evidence="5" id="KW-0325">Glycoprotein</keyword>
<evidence type="ECO:0000256" key="5">
    <source>
        <dbReference type="ARBA" id="ARBA00023180"/>
    </source>
</evidence>
<proteinExistence type="predicted"/>
<evidence type="ECO:0000313" key="8">
    <source>
        <dbReference type="EMBL" id="KAJ8453337.1"/>
    </source>
</evidence>
<feature type="domain" description="DUF642" evidence="7">
    <location>
        <begin position="48"/>
        <end position="193"/>
    </location>
</feature>
<name>A0A9Q1L0N6_9CARY</name>
<dbReference type="Proteomes" id="UP001153076">
    <property type="component" value="Unassembled WGS sequence"/>
</dbReference>
<keyword evidence="9" id="KW-1185">Reference proteome</keyword>